<dbReference type="AlphaFoldDB" id="A0A285WZQ6"/>
<name>A0A285WZQ6_9FLAO</name>
<sequence>MFQFLKYLQPTHYFQLYRKDGTSIFPVVSHLPERVLEQILPDQDFISSSAAEYDRSWRAVKFGYTGPAPTYSKFKEIPLEDEYRFLRKYFHPVWAVYVFLLRVLTFKNIVKEVIAWRRSSSKKRITNFSILNNDLEWDNYQSSLVKENPLVSVIIPTLNRYEYLGDVLSDFERQDYKNFEIIIVDQSQPFREDFYSDFRLQIKVLKQREKALWLARNRAVEEAKANIVAFSEDDVRIPTDWLSSHLVCLDFFDADISAGVFFPEGAEIPQDRSFFAIASQFASGNAMLYKHIFKKTGLFDRQFEKQRMGDGEFGLRAFLFGFRSISNPYAYCTDLKAHSGGLRELGSWDSFRPKNLFSPRPVPSVLYYYRKYFGTKRSILALLKSVPPSIIPYRYRNERKFVVFGAFISLLLFPLVLLQVLISWRLATKKLEQGARIHEFK</sequence>
<dbReference type="Gene3D" id="3.90.550.10">
    <property type="entry name" value="Spore Coat Polysaccharide Biosynthesis Protein SpsA, Chain A"/>
    <property type="match status" value="1"/>
</dbReference>
<protein>
    <submittedName>
        <fullName evidence="3">Glycosyltransferase, GT2 family</fullName>
    </submittedName>
</protein>
<keyword evidence="1" id="KW-1133">Transmembrane helix</keyword>
<dbReference type="Proteomes" id="UP000219193">
    <property type="component" value="Unassembled WGS sequence"/>
</dbReference>
<dbReference type="PANTHER" id="PTHR43685:SF3">
    <property type="entry name" value="SLR2126 PROTEIN"/>
    <property type="match status" value="1"/>
</dbReference>
<keyword evidence="1" id="KW-0472">Membrane</keyword>
<evidence type="ECO:0000259" key="2">
    <source>
        <dbReference type="Pfam" id="PF00535"/>
    </source>
</evidence>
<dbReference type="SUPFAM" id="SSF53448">
    <property type="entry name" value="Nucleotide-diphospho-sugar transferases"/>
    <property type="match status" value="1"/>
</dbReference>
<proteinExistence type="predicted"/>
<evidence type="ECO:0000313" key="4">
    <source>
        <dbReference type="Proteomes" id="UP000219193"/>
    </source>
</evidence>
<keyword evidence="1" id="KW-0812">Transmembrane</keyword>
<dbReference type="GO" id="GO:0016740">
    <property type="term" value="F:transferase activity"/>
    <property type="evidence" value="ECO:0007669"/>
    <property type="project" value="UniProtKB-KW"/>
</dbReference>
<gene>
    <name evidence="3" type="ORF">SAMN06296241_0062</name>
</gene>
<keyword evidence="3" id="KW-0808">Transferase</keyword>
<dbReference type="EMBL" id="OCMF01000001">
    <property type="protein sequence ID" value="SOC78552.1"/>
    <property type="molecule type" value="Genomic_DNA"/>
</dbReference>
<reference evidence="4" key="1">
    <citation type="submission" date="2017-09" db="EMBL/GenBank/DDBJ databases">
        <authorList>
            <person name="Varghese N."/>
            <person name="Submissions S."/>
        </authorList>
    </citation>
    <scope>NUCLEOTIDE SEQUENCE [LARGE SCALE GENOMIC DNA]</scope>
    <source>
        <strain evidence="4">CGMCC 1.12641</strain>
    </source>
</reference>
<keyword evidence="4" id="KW-1185">Reference proteome</keyword>
<feature type="transmembrane region" description="Helical" evidence="1">
    <location>
        <begin position="401"/>
        <end position="422"/>
    </location>
</feature>
<dbReference type="CDD" id="cd00761">
    <property type="entry name" value="Glyco_tranf_GTA_type"/>
    <property type="match status" value="1"/>
</dbReference>
<evidence type="ECO:0000313" key="3">
    <source>
        <dbReference type="EMBL" id="SOC78552.1"/>
    </source>
</evidence>
<evidence type="ECO:0000256" key="1">
    <source>
        <dbReference type="SAM" id="Phobius"/>
    </source>
</evidence>
<dbReference type="PANTHER" id="PTHR43685">
    <property type="entry name" value="GLYCOSYLTRANSFERASE"/>
    <property type="match status" value="1"/>
</dbReference>
<dbReference type="InterPro" id="IPR029044">
    <property type="entry name" value="Nucleotide-diphossugar_trans"/>
</dbReference>
<dbReference type="InterPro" id="IPR050834">
    <property type="entry name" value="Glycosyltransf_2"/>
</dbReference>
<accession>A0A285WZQ6</accession>
<dbReference type="Pfam" id="PF00535">
    <property type="entry name" value="Glycos_transf_2"/>
    <property type="match status" value="1"/>
</dbReference>
<dbReference type="InterPro" id="IPR001173">
    <property type="entry name" value="Glyco_trans_2-like"/>
</dbReference>
<organism evidence="3 4">
    <name type="scientific">Salinimicrobium sediminis</name>
    <dbReference type="NCBI Taxonomy" id="1343891"/>
    <lineage>
        <taxon>Bacteria</taxon>
        <taxon>Pseudomonadati</taxon>
        <taxon>Bacteroidota</taxon>
        <taxon>Flavobacteriia</taxon>
        <taxon>Flavobacteriales</taxon>
        <taxon>Flavobacteriaceae</taxon>
        <taxon>Salinimicrobium</taxon>
    </lineage>
</organism>
<feature type="domain" description="Glycosyltransferase 2-like" evidence="2">
    <location>
        <begin position="152"/>
        <end position="272"/>
    </location>
</feature>